<dbReference type="RefSeq" id="WP_282335019.1">
    <property type="nucleotide sequence ID" value="NZ_JASBRG010000007.1"/>
</dbReference>
<dbReference type="EMBL" id="JASBRG010000007">
    <property type="protein sequence ID" value="MDI3320917.1"/>
    <property type="molecule type" value="Genomic_DNA"/>
</dbReference>
<comment type="caution">
    <text evidence="2">The sequence shown here is derived from an EMBL/GenBank/DDBJ whole genome shotgun (WGS) entry which is preliminary data.</text>
</comment>
<accession>A0ABT6REA9</accession>
<sequence>MTHNLLIIAIITTLFSCSKPGGDAFNKEYLTNGKWKLTALQTDYNKDGFYEEDTYSMYAPCQKDNIYTFQADGTLIADEGPVKCSSGDPQSLTSTWSFTDNQTRIRLSGINYQIEELTPTTFRVKGRMSYNYIYTIDEELTYTKQ</sequence>
<dbReference type="Pfam" id="PF13648">
    <property type="entry name" value="Lipocalin_4"/>
    <property type="match status" value="1"/>
</dbReference>
<gene>
    <name evidence="2" type="ORF">QJ048_14090</name>
</gene>
<feature type="domain" description="Lipocalin-like" evidence="1">
    <location>
        <begin position="32"/>
        <end position="123"/>
    </location>
</feature>
<evidence type="ECO:0000313" key="2">
    <source>
        <dbReference type="EMBL" id="MDI3320917.1"/>
    </source>
</evidence>
<organism evidence="2 3">
    <name type="scientific">Pinibacter soli</name>
    <dbReference type="NCBI Taxonomy" id="3044211"/>
    <lineage>
        <taxon>Bacteria</taxon>
        <taxon>Pseudomonadati</taxon>
        <taxon>Bacteroidota</taxon>
        <taxon>Chitinophagia</taxon>
        <taxon>Chitinophagales</taxon>
        <taxon>Chitinophagaceae</taxon>
        <taxon>Pinibacter</taxon>
    </lineage>
</organism>
<keyword evidence="3" id="KW-1185">Reference proteome</keyword>
<name>A0ABT6REA9_9BACT</name>
<protein>
    <submittedName>
        <fullName evidence="2">Lipocalin family protein</fullName>
    </submittedName>
</protein>
<dbReference type="Proteomes" id="UP001226434">
    <property type="component" value="Unassembled WGS sequence"/>
</dbReference>
<proteinExistence type="predicted"/>
<dbReference type="InterPro" id="IPR024311">
    <property type="entry name" value="Lipocalin-like"/>
</dbReference>
<evidence type="ECO:0000313" key="3">
    <source>
        <dbReference type="Proteomes" id="UP001226434"/>
    </source>
</evidence>
<evidence type="ECO:0000259" key="1">
    <source>
        <dbReference type="Pfam" id="PF13648"/>
    </source>
</evidence>
<reference evidence="2 3" key="1">
    <citation type="submission" date="2023-05" db="EMBL/GenBank/DDBJ databases">
        <title>Genome sequence of Pinibacter sp. MAH-24.</title>
        <authorList>
            <person name="Huq M.A."/>
        </authorList>
    </citation>
    <scope>NUCLEOTIDE SEQUENCE [LARGE SCALE GENOMIC DNA]</scope>
    <source>
        <strain evidence="2 3">MAH-24</strain>
    </source>
</reference>